<proteinExistence type="predicted"/>
<accession>A0A068Q5P9</accession>
<dbReference type="EMBL" id="AB920995">
    <property type="protein sequence ID" value="BAP15811.1"/>
    <property type="molecule type" value="Genomic_DNA"/>
</dbReference>
<dbReference type="RefSeq" id="YP_009216543.1">
    <property type="nucleotide sequence ID" value="NC_028988.1"/>
</dbReference>
<organism evidence="1 2">
    <name type="scientific">Ralstonia phage RSJ2</name>
    <dbReference type="NCBI Taxonomy" id="1481785"/>
    <lineage>
        <taxon>Viruses</taxon>
        <taxon>Duplodnaviria</taxon>
        <taxon>Heunggongvirae</taxon>
        <taxon>Uroviricota</taxon>
        <taxon>Caudoviricetes</taxon>
        <taxon>Autographivirales</taxon>
        <taxon>Autonotataviridae</taxon>
        <taxon>Risjevirus</taxon>
        <taxon>Risjevirus RSJ2</taxon>
    </lineage>
</organism>
<reference evidence="1 2" key="1">
    <citation type="submission" date="2014-03" db="EMBL/GenBank/DDBJ databases">
        <title>Isolation and characterization of bacteriophages infecting R. solanacearum from Thailand.</title>
        <authorList>
            <person name="Narulita E."/>
            <person name="Kawasaki T."/>
            <person name="Fujie M."/>
            <person name="Yamada T."/>
        </authorList>
    </citation>
    <scope>NUCLEOTIDE SEQUENCE [LARGE SCALE GENOMIC DNA]</scope>
</reference>
<evidence type="ECO:0000313" key="2">
    <source>
        <dbReference type="Proteomes" id="UP000027493"/>
    </source>
</evidence>
<dbReference type="KEGG" id="vg:26642926"/>
<dbReference type="GeneID" id="26642926"/>
<evidence type="ECO:0000313" key="1">
    <source>
        <dbReference type="EMBL" id="BAP15811.1"/>
    </source>
</evidence>
<dbReference type="Proteomes" id="UP000027493">
    <property type="component" value="Segment"/>
</dbReference>
<sequence>MMDQDHFRINVAKAAGPTWDKKGTRYLHFFSVDVPGPTEDRAVEVYKELDKAFPYPEYEVSVTEWRIRGSSRLDFMDGRHAT</sequence>
<name>A0A068Q5P9_9CAUD</name>
<protein>
    <submittedName>
        <fullName evidence="1">Uncharacterized protein</fullName>
    </submittedName>
</protein>
<keyword evidence="2" id="KW-1185">Reference proteome</keyword>